<accession>A0ABR4DCP0</accession>
<protein>
    <submittedName>
        <fullName evidence="3">Uncharacterized protein</fullName>
    </submittedName>
</protein>
<gene>
    <name evidence="3" type="ORF">VTJ83DRAFT_4681</name>
</gene>
<proteinExistence type="predicted"/>
<feature type="region of interest" description="Disordered" evidence="1">
    <location>
        <begin position="130"/>
        <end position="164"/>
    </location>
</feature>
<feature type="transmembrane region" description="Helical" evidence="2">
    <location>
        <begin position="308"/>
        <end position="330"/>
    </location>
</feature>
<evidence type="ECO:0000313" key="3">
    <source>
        <dbReference type="EMBL" id="KAL2267404.1"/>
    </source>
</evidence>
<evidence type="ECO:0000313" key="4">
    <source>
        <dbReference type="Proteomes" id="UP001600064"/>
    </source>
</evidence>
<dbReference type="PANTHER" id="PTHR35041">
    <property type="entry name" value="MEDIATOR OF RNA POLYMERASE II TRANSCRIPTION SUBUNIT 1"/>
    <property type="match status" value="1"/>
</dbReference>
<keyword evidence="2" id="KW-1133">Transmembrane helix</keyword>
<feature type="transmembrane region" description="Helical" evidence="2">
    <location>
        <begin position="212"/>
        <end position="232"/>
    </location>
</feature>
<dbReference type="PANTHER" id="PTHR35041:SF3">
    <property type="entry name" value="FORMYLMETHIONINE DEFORMYLASE-LIKE PROTEIN"/>
    <property type="match status" value="1"/>
</dbReference>
<name>A0ABR4DCP0_9PEZI</name>
<keyword evidence="2" id="KW-0472">Membrane</keyword>
<evidence type="ECO:0000256" key="2">
    <source>
        <dbReference type="SAM" id="Phobius"/>
    </source>
</evidence>
<sequence length="912" mass="100065">MSSPYQRVSEYIPENGVVPPATSPEVVVLSPLGSTAAGPFGSFSQTPRMDEQHAGRTAFTRPNRPPSLENLGFSEPSQTRWDPALAATPGTDSPAPPHTGTTFVPVSPLPSGLGIKLPADAAARYPRYQPVMSRDPSQPDEDGFLGSPPLPGASTTSTLTPEQQPFSSPYGVPYYYYLGPHGPSTPGPLDGHGEPEASATWWRMFIAGWPMYGMFLLGLGCALGHHAFYSYLDGKPANDQVRMVRFGGFLAYAAKACFVGAVVYAYRQQIWVTVINKVLTLRTIDSLFAAAYEPKALMNWDFISNARVAAGLAMLVWLFPMTVILTPATLTVAPRVEVQQGLCPGVRTLNFESEGAKNWRNLERINGYRVVSLSLYNSTVKDSHHLTEPFNSTFFDYYTGSSLPVDLVAAQSVLTGAVIPRRHATLETCGGGWNCSYQITFVAPAYKCSVFAKGPAFDMDQLMLAGAPQHFHPNNLMPNGDYSYLAETNAGNYARKQLDVAPGGAPLMKPPFPKHLGAFRTEPALWIGYSRLTRPGKPPLNRTDPDWNTAFEAVVLRCEHYLANYIVRFNHTSSGQTTKVLRRDFLRPVINTTYDPLTLAVDDGTLDNTTAIPKSNYVLPVPDFETYRVVAAYHSLGSRLRAYLQGVIQFLPFADPQTEATKTRIIDVDTYLPATNLAEAIQGLYENITLSLLSNPQFAVVAWAARPDLRSGVSSPPDGNNQAVGPYEAASGTQVDEGYPYKYPCTRTRLANAYVFNRRDMWIAYAAALSVALLAVVLGSAALSQNGLLAREAMVSNIVAATRAPALDRLPWGDGRMRIAERGKGRRKWGEVPDEVLYARLGYGAATAEDAGVEGKGKTTGWEGSVDARGNRRMVYYGFLPEETLQRQRQGRLKNRMSAWSFKVWEEYKHRD</sequence>
<comment type="caution">
    <text evidence="3">The sequence shown here is derived from an EMBL/GenBank/DDBJ whole genome shotgun (WGS) entry which is preliminary data.</text>
</comment>
<feature type="transmembrane region" description="Helical" evidence="2">
    <location>
        <begin position="244"/>
        <end position="266"/>
    </location>
</feature>
<feature type="region of interest" description="Disordered" evidence="1">
    <location>
        <begin position="1"/>
        <end position="107"/>
    </location>
</feature>
<organism evidence="3 4">
    <name type="scientific">Remersonia thermophila</name>
    <dbReference type="NCBI Taxonomy" id="72144"/>
    <lineage>
        <taxon>Eukaryota</taxon>
        <taxon>Fungi</taxon>
        <taxon>Dikarya</taxon>
        <taxon>Ascomycota</taxon>
        <taxon>Pezizomycotina</taxon>
        <taxon>Sordariomycetes</taxon>
        <taxon>Sordariomycetidae</taxon>
        <taxon>Sordariales</taxon>
        <taxon>Sordariales incertae sedis</taxon>
        <taxon>Remersonia</taxon>
    </lineage>
</organism>
<dbReference type="GeneID" id="98125841"/>
<feature type="transmembrane region" description="Helical" evidence="2">
    <location>
        <begin position="762"/>
        <end position="784"/>
    </location>
</feature>
<dbReference type="Proteomes" id="UP001600064">
    <property type="component" value="Unassembled WGS sequence"/>
</dbReference>
<keyword evidence="2" id="KW-0812">Transmembrane</keyword>
<feature type="compositionally biased region" description="Polar residues" evidence="1">
    <location>
        <begin position="153"/>
        <end position="164"/>
    </location>
</feature>
<keyword evidence="4" id="KW-1185">Reference proteome</keyword>
<evidence type="ECO:0000256" key="1">
    <source>
        <dbReference type="SAM" id="MobiDB-lite"/>
    </source>
</evidence>
<dbReference type="EMBL" id="JAZGUE010000004">
    <property type="protein sequence ID" value="KAL2267404.1"/>
    <property type="molecule type" value="Genomic_DNA"/>
</dbReference>
<reference evidence="3 4" key="1">
    <citation type="journal article" date="2024" name="Commun. Biol.">
        <title>Comparative genomic analysis of thermophilic fungi reveals convergent evolutionary adaptations and gene losses.</title>
        <authorList>
            <person name="Steindorff A.S."/>
            <person name="Aguilar-Pontes M.V."/>
            <person name="Robinson A.J."/>
            <person name="Andreopoulos B."/>
            <person name="LaButti K."/>
            <person name="Kuo A."/>
            <person name="Mondo S."/>
            <person name="Riley R."/>
            <person name="Otillar R."/>
            <person name="Haridas S."/>
            <person name="Lipzen A."/>
            <person name="Grimwood J."/>
            <person name="Schmutz J."/>
            <person name="Clum A."/>
            <person name="Reid I.D."/>
            <person name="Moisan M.C."/>
            <person name="Butler G."/>
            <person name="Nguyen T.T.M."/>
            <person name="Dewar K."/>
            <person name="Conant G."/>
            <person name="Drula E."/>
            <person name="Henrissat B."/>
            <person name="Hansel C."/>
            <person name="Singer S."/>
            <person name="Hutchinson M.I."/>
            <person name="de Vries R.P."/>
            <person name="Natvig D.O."/>
            <person name="Powell A.J."/>
            <person name="Tsang A."/>
            <person name="Grigoriev I.V."/>
        </authorList>
    </citation>
    <scope>NUCLEOTIDE SEQUENCE [LARGE SCALE GENOMIC DNA]</scope>
    <source>
        <strain evidence="3 4">ATCC 22073</strain>
    </source>
</reference>
<dbReference type="RefSeq" id="XP_070866131.1">
    <property type="nucleotide sequence ID" value="XM_071011197.1"/>
</dbReference>